<reference evidence="16" key="1">
    <citation type="journal article" date="2020" name="mSystems">
        <title>Genome- and Community-Level Interaction Insights into Carbon Utilization and Element Cycling Functions of Hydrothermarchaeota in Hydrothermal Sediment.</title>
        <authorList>
            <person name="Zhou Z."/>
            <person name="Liu Y."/>
            <person name="Xu W."/>
            <person name="Pan J."/>
            <person name="Luo Z.H."/>
            <person name="Li M."/>
        </authorList>
    </citation>
    <scope>NUCLEOTIDE SEQUENCE [LARGE SCALE GENOMIC DNA]</scope>
    <source>
        <strain evidence="16">HyVt-577</strain>
    </source>
</reference>
<dbReference type="GO" id="GO:0005524">
    <property type="term" value="F:ATP binding"/>
    <property type="evidence" value="ECO:0007669"/>
    <property type="project" value="UniProtKB-KW"/>
</dbReference>
<dbReference type="GO" id="GO:0046872">
    <property type="term" value="F:metal ion binding"/>
    <property type="evidence" value="ECO:0007669"/>
    <property type="project" value="UniProtKB-KW"/>
</dbReference>
<dbReference type="Pfam" id="PF01326">
    <property type="entry name" value="PPDK_N"/>
    <property type="match status" value="1"/>
</dbReference>
<dbReference type="CDD" id="cd00156">
    <property type="entry name" value="REC"/>
    <property type="match status" value="1"/>
</dbReference>
<dbReference type="Gene3D" id="3.40.50.2300">
    <property type="match status" value="1"/>
</dbReference>
<evidence type="ECO:0000256" key="10">
    <source>
        <dbReference type="ARBA" id="ARBA00022777"/>
    </source>
</evidence>
<evidence type="ECO:0000313" key="16">
    <source>
        <dbReference type="EMBL" id="HGY57295.1"/>
    </source>
</evidence>
<evidence type="ECO:0000256" key="6">
    <source>
        <dbReference type="ARBA" id="ARBA00021623"/>
    </source>
</evidence>
<comment type="pathway">
    <text evidence="3">Carbohydrate biosynthesis; gluconeogenesis.</text>
</comment>
<evidence type="ECO:0000256" key="9">
    <source>
        <dbReference type="ARBA" id="ARBA00022741"/>
    </source>
</evidence>
<comment type="similarity">
    <text evidence="4">Belongs to the PEP-utilizing enzyme family.</text>
</comment>
<evidence type="ECO:0000259" key="15">
    <source>
        <dbReference type="Pfam" id="PF01326"/>
    </source>
</evidence>
<evidence type="ECO:0000256" key="1">
    <source>
        <dbReference type="ARBA" id="ARBA00001946"/>
    </source>
</evidence>
<dbReference type="InterPro" id="IPR006319">
    <property type="entry name" value="PEP_synth"/>
</dbReference>
<dbReference type="InterPro" id="IPR002192">
    <property type="entry name" value="PPDK_AMP/ATP-bd"/>
</dbReference>
<dbReference type="GO" id="GO:0008986">
    <property type="term" value="F:pyruvate, water dikinase activity"/>
    <property type="evidence" value="ECO:0007669"/>
    <property type="project" value="UniProtKB-EC"/>
</dbReference>
<comment type="catalytic activity">
    <reaction evidence="14">
        <text>pyruvate + ATP + H2O = phosphoenolpyruvate + AMP + phosphate + 2 H(+)</text>
        <dbReference type="Rhea" id="RHEA:11364"/>
        <dbReference type="ChEBI" id="CHEBI:15361"/>
        <dbReference type="ChEBI" id="CHEBI:15377"/>
        <dbReference type="ChEBI" id="CHEBI:15378"/>
        <dbReference type="ChEBI" id="CHEBI:30616"/>
        <dbReference type="ChEBI" id="CHEBI:43474"/>
        <dbReference type="ChEBI" id="CHEBI:58702"/>
        <dbReference type="ChEBI" id="CHEBI:456215"/>
        <dbReference type="EC" id="2.7.9.2"/>
    </reaction>
</comment>
<dbReference type="InterPro" id="IPR013815">
    <property type="entry name" value="ATP_grasp_subdomain_1"/>
</dbReference>
<evidence type="ECO:0000256" key="3">
    <source>
        <dbReference type="ARBA" id="ARBA00004742"/>
    </source>
</evidence>
<evidence type="ECO:0000256" key="2">
    <source>
        <dbReference type="ARBA" id="ARBA00002988"/>
    </source>
</evidence>
<proteinExistence type="inferred from homology"/>
<evidence type="ECO:0000256" key="13">
    <source>
        <dbReference type="ARBA" id="ARBA00033470"/>
    </source>
</evidence>
<keyword evidence="9" id="KW-0547">Nucleotide-binding</keyword>
<evidence type="ECO:0000256" key="11">
    <source>
        <dbReference type="ARBA" id="ARBA00022840"/>
    </source>
</evidence>
<comment type="caution">
    <text evidence="16">The sequence shown here is derived from an EMBL/GenBank/DDBJ whole genome shotgun (WGS) entry which is preliminary data.</text>
</comment>
<dbReference type="Proteomes" id="UP000885779">
    <property type="component" value="Unassembled WGS sequence"/>
</dbReference>
<dbReference type="EC" id="2.7.9.2" evidence="5"/>
<keyword evidence="12" id="KW-0460">Magnesium</keyword>
<dbReference type="SUPFAM" id="SSF56059">
    <property type="entry name" value="Glutathione synthetase ATP-binding domain-like"/>
    <property type="match status" value="1"/>
</dbReference>
<accession>A0A7V4U3C9</accession>
<dbReference type="InterPro" id="IPR011006">
    <property type="entry name" value="CheY-like_superfamily"/>
</dbReference>
<evidence type="ECO:0000256" key="7">
    <source>
        <dbReference type="ARBA" id="ARBA00022679"/>
    </source>
</evidence>
<dbReference type="SUPFAM" id="SSF52172">
    <property type="entry name" value="CheY-like"/>
    <property type="match status" value="1"/>
</dbReference>
<organism evidence="16">
    <name type="scientific">Caldithrix abyssi</name>
    <dbReference type="NCBI Taxonomy" id="187145"/>
    <lineage>
        <taxon>Bacteria</taxon>
        <taxon>Pseudomonadati</taxon>
        <taxon>Calditrichota</taxon>
        <taxon>Calditrichia</taxon>
        <taxon>Calditrichales</taxon>
        <taxon>Calditrichaceae</taxon>
        <taxon>Caldithrix</taxon>
    </lineage>
</organism>
<keyword evidence="11" id="KW-0067">ATP-binding</keyword>
<evidence type="ECO:0000256" key="12">
    <source>
        <dbReference type="ARBA" id="ARBA00022842"/>
    </source>
</evidence>
<evidence type="ECO:0000256" key="5">
    <source>
        <dbReference type="ARBA" id="ARBA00011996"/>
    </source>
</evidence>
<comment type="cofactor">
    <cofactor evidence="1">
        <name>Mg(2+)</name>
        <dbReference type="ChEBI" id="CHEBI:18420"/>
    </cofactor>
</comment>
<name>A0A7V4U3C9_CALAY</name>
<keyword evidence="8" id="KW-0479">Metal-binding</keyword>
<sequence length="968" mass="111675">MRYRIRDILLVSSLYDLYVFEEDGRLYELIRKEYQGLNLSHSPEIIRVSKGEEAIRRLKEEKRFDLIITTPHIEDMEATTLAKKVRKEHLNVPVVLLGYDDRELSELMTHQDVSVFDRIFVWTGNFRILIGIIKHLEDRMNVDHDARLVGVQCIILIEDNVRFYSSFLPILYTEILKQSQRLISEGINLTHKYLRMRARPKILLCTTYEEAWDYFEKYEEFVLGIISDIDFMHNGVQDPQAGIEFARNVRMRRRDIPILLQSNDPKNEEKIKDLNASFILKDSPTLLQQVSQFTNQHFGFGDFIFRLENGQEVGRAHDLVSLEKMLKSVPAESIRFHASQNHFSNWLKARTEFWLAHKLRPRKVSDYPSVEALREDLVSSLRAYRKMQKRGLITDFSREGFDPNSGFARVGGGSLGGKARGLSFLNMLISNYNLPERFEGTHIFVPPGLVIGTDVFDTFMDENDLRGFALKTENDNEILKKFLEASRFPKDIMTALEDFLSLVHEPLAVRSSSLLEDSQYHPFAGVYETYMIPNNNENPLVRLYELITAIKRVYASTFYKSAKDYIKMTAYRLEEEKMAVIIHKLVGSLHNNRFYPAVAGVAKSYNFYPVPPQKPEDGITSIAFGLGRTVVEGGNSVRFSPRYPNHLPQFHSIKETLRNNQREFYALDMEAHNEDPNQLHDICVRSYPLREAEKDHTLYFAASTYSHENNTIYDGISRPGARVITFAPILKHKIFPLPQILEMLLELGSWGMGSPVEIEFAVNMAVPPGKPKQFGLLQMRPMVLKREKEALKLSRYKNESLICQSPQVMGNGIIDDIYDIVMVDYHTFQRSKSKLVAEEVSRLNHKLVQEGRPYLLIGVGRWGTLDPWLGIPVNWDQIAGAKAIVETSFKDFMVAPSQGSHFFQNITSFMVAYFTVNAFKKQGFIDWDWLLKQPALERLQFTRHIRFDAPLKIIINGQSNEGVIVKPV</sequence>
<dbReference type="PANTHER" id="PTHR43030">
    <property type="entry name" value="PHOSPHOENOLPYRUVATE SYNTHASE"/>
    <property type="match status" value="1"/>
</dbReference>
<protein>
    <recommendedName>
        <fullName evidence="6">Phosphoenolpyruvate synthase</fullName>
        <ecNumber evidence="5">2.7.9.2</ecNumber>
    </recommendedName>
    <alternativeName>
        <fullName evidence="13">Pyruvate, water dikinase</fullName>
    </alternativeName>
</protein>
<evidence type="ECO:0000256" key="8">
    <source>
        <dbReference type="ARBA" id="ARBA00022723"/>
    </source>
</evidence>
<evidence type="ECO:0000256" key="14">
    <source>
        <dbReference type="ARBA" id="ARBA00047700"/>
    </source>
</evidence>
<feature type="domain" description="Pyruvate phosphate dikinase AMP/ATP-binding" evidence="15">
    <location>
        <begin position="414"/>
        <end position="791"/>
    </location>
</feature>
<dbReference type="EMBL" id="DRQG01000151">
    <property type="protein sequence ID" value="HGY57295.1"/>
    <property type="molecule type" value="Genomic_DNA"/>
</dbReference>
<dbReference type="Gene3D" id="3.30.1490.20">
    <property type="entry name" value="ATP-grasp fold, A domain"/>
    <property type="match status" value="1"/>
</dbReference>
<dbReference type="AlphaFoldDB" id="A0A7V4U3C9"/>
<dbReference type="PANTHER" id="PTHR43030:SF1">
    <property type="entry name" value="PHOSPHOENOLPYRUVATE SYNTHASE"/>
    <property type="match status" value="1"/>
</dbReference>
<keyword evidence="7" id="KW-0808">Transferase</keyword>
<gene>
    <name evidence="16" type="ORF">ENK44_16425</name>
</gene>
<evidence type="ECO:0000256" key="4">
    <source>
        <dbReference type="ARBA" id="ARBA00007837"/>
    </source>
</evidence>
<comment type="function">
    <text evidence="2">Catalyzes the phosphorylation of pyruvate to phosphoenolpyruvate.</text>
</comment>
<keyword evidence="10 16" id="KW-0418">Kinase</keyword>